<feature type="chain" id="PRO_5020864588" description="DUF3558 domain-containing protein" evidence="1">
    <location>
        <begin position="28"/>
        <end position="191"/>
    </location>
</feature>
<evidence type="ECO:0000313" key="2">
    <source>
        <dbReference type="EMBL" id="TDK29029.1"/>
    </source>
</evidence>
<gene>
    <name evidence="2" type="ORF">E2F49_15840</name>
</gene>
<dbReference type="AlphaFoldDB" id="A0A4R5U5A0"/>
<evidence type="ECO:0000313" key="3">
    <source>
        <dbReference type="Proteomes" id="UP000295543"/>
    </source>
</evidence>
<feature type="signal peptide" evidence="1">
    <location>
        <begin position="1"/>
        <end position="27"/>
    </location>
</feature>
<organism evidence="2 3">
    <name type="scientific">Luteimonas terrae</name>
    <dbReference type="NCBI Taxonomy" id="1530191"/>
    <lineage>
        <taxon>Bacteria</taxon>
        <taxon>Pseudomonadati</taxon>
        <taxon>Pseudomonadota</taxon>
        <taxon>Gammaproteobacteria</taxon>
        <taxon>Lysobacterales</taxon>
        <taxon>Lysobacteraceae</taxon>
        <taxon>Luteimonas</taxon>
    </lineage>
</organism>
<dbReference type="OrthoDB" id="6888491at2"/>
<sequence>MSVFRAAGRIGLLAFAVSTLVACGDNAEPASTPPVTSGPHIVSAPPPPEALPGCTAIATALGELVTGFEAVDEAGTRQDGDVSYGISCAWRNAADGGAFGAIVIVDREPLTAADMQRAGLYAEDARVSALGGFVAIPDGLLDGKAPLGPVGPQVIVGPVTVTIAGNGRGTAGAITLDQALDAAVAVHRLMR</sequence>
<reference evidence="2 3" key="1">
    <citation type="submission" date="2019-03" db="EMBL/GenBank/DDBJ databases">
        <title>Luteimonas zhaokaii sp.nov., isolated from the rectal contents of Plateau pika in Yushu, Qinghai Province, China.</title>
        <authorList>
            <person name="Zhang G."/>
        </authorList>
    </citation>
    <scope>NUCLEOTIDE SEQUENCE [LARGE SCALE GENOMIC DNA]</scope>
    <source>
        <strain evidence="2 3">THG-MD21</strain>
    </source>
</reference>
<dbReference type="Proteomes" id="UP000295543">
    <property type="component" value="Unassembled WGS sequence"/>
</dbReference>
<comment type="caution">
    <text evidence="2">The sequence shown here is derived from an EMBL/GenBank/DDBJ whole genome shotgun (WGS) entry which is preliminary data.</text>
</comment>
<accession>A0A4R5U5A0</accession>
<proteinExistence type="predicted"/>
<name>A0A4R5U5A0_9GAMM</name>
<evidence type="ECO:0008006" key="4">
    <source>
        <dbReference type="Google" id="ProtNLM"/>
    </source>
</evidence>
<dbReference type="RefSeq" id="WP_133394792.1">
    <property type="nucleotide sequence ID" value="NZ_SMTG01000009.1"/>
</dbReference>
<dbReference type="EMBL" id="SMTG01000009">
    <property type="protein sequence ID" value="TDK29029.1"/>
    <property type="molecule type" value="Genomic_DNA"/>
</dbReference>
<protein>
    <recommendedName>
        <fullName evidence="4">DUF3558 domain-containing protein</fullName>
    </recommendedName>
</protein>
<dbReference type="PROSITE" id="PS51257">
    <property type="entry name" value="PROKAR_LIPOPROTEIN"/>
    <property type="match status" value="1"/>
</dbReference>
<evidence type="ECO:0000256" key="1">
    <source>
        <dbReference type="SAM" id="SignalP"/>
    </source>
</evidence>
<keyword evidence="3" id="KW-1185">Reference proteome</keyword>
<keyword evidence="1" id="KW-0732">Signal</keyword>